<feature type="chain" id="PRO_5046908459" description="Secreted protein" evidence="2">
    <location>
        <begin position="25"/>
        <end position="113"/>
    </location>
</feature>
<gene>
    <name evidence="3" type="ORF">Ga0609869_003439</name>
</gene>
<proteinExistence type="predicted"/>
<evidence type="ECO:0000256" key="2">
    <source>
        <dbReference type="SAM" id="SignalP"/>
    </source>
</evidence>
<dbReference type="Proteomes" id="UP001560019">
    <property type="component" value="Unassembled WGS sequence"/>
</dbReference>
<keyword evidence="2" id="KW-0732">Signal</keyword>
<comment type="caution">
    <text evidence="3">The sequence shown here is derived from an EMBL/GenBank/DDBJ whole genome shotgun (WGS) entry which is preliminary data.</text>
</comment>
<feature type="signal peptide" evidence="2">
    <location>
        <begin position="1"/>
        <end position="24"/>
    </location>
</feature>
<evidence type="ECO:0000256" key="1">
    <source>
        <dbReference type="SAM" id="MobiDB-lite"/>
    </source>
</evidence>
<dbReference type="EMBL" id="JBEHHI010000003">
    <property type="protein sequence ID" value="MEX5730086.1"/>
    <property type="molecule type" value="Genomic_DNA"/>
</dbReference>
<evidence type="ECO:0000313" key="4">
    <source>
        <dbReference type="Proteomes" id="UP001560019"/>
    </source>
</evidence>
<sequence length="113" mass="11544">MTAFRPFLAFGLALALALSSLSLAVARGQGAATGEIVICTGFGLQTIALDAEGNPTGPAHVCPDGVAALVSLAVLPPALPARPAAARLRRSRHRRCTRRGRTPVAARARAPPA</sequence>
<feature type="compositionally biased region" description="Low complexity" evidence="1">
    <location>
        <begin position="102"/>
        <end position="113"/>
    </location>
</feature>
<feature type="region of interest" description="Disordered" evidence="1">
    <location>
        <begin position="86"/>
        <end position="113"/>
    </location>
</feature>
<dbReference type="RefSeq" id="WP_125403447.1">
    <property type="nucleotide sequence ID" value="NZ_JBEHHI010000003.1"/>
</dbReference>
<evidence type="ECO:0000313" key="3">
    <source>
        <dbReference type="EMBL" id="MEX5730086.1"/>
    </source>
</evidence>
<evidence type="ECO:0008006" key="5">
    <source>
        <dbReference type="Google" id="ProtNLM"/>
    </source>
</evidence>
<protein>
    <recommendedName>
        <fullName evidence="5">Secreted protein</fullName>
    </recommendedName>
</protein>
<name>A0ABV3XXI9_9RHOB</name>
<organism evidence="3 4">
    <name type="scientific">Rhodovulum iodosum</name>
    <dbReference type="NCBI Taxonomy" id="68291"/>
    <lineage>
        <taxon>Bacteria</taxon>
        <taxon>Pseudomonadati</taxon>
        <taxon>Pseudomonadota</taxon>
        <taxon>Alphaproteobacteria</taxon>
        <taxon>Rhodobacterales</taxon>
        <taxon>Paracoccaceae</taxon>
        <taxon>Rhodovulum</taxon>
    </lineage>
</organism>
<keyword evidence="4" id="KW-1185">Reference proteome</keyword>
<reference evidence="3 4" key="1">
    <citation type="submission" date="2024-06" db="EMBL/GenBank/DDBJ databases">
        <title>Genome of Rhodovulum iodosum, a marine photoferrotroph.</title>
        <authorList>
            <person name="Bianchini G."/>
            <person name="Nikeleit V."/>
            <person name="Kappler A."/>
            <person name="Bryce C."/>
            <person name="Sanchez-Baracaldo P."/>
        </authorList>
    </citation>
    <scope>NUCLEOTIDE SEQUENCE [LARGE SCALE GENOMIC DNA]</scope>
    <source>
        <strain evidence="3 4">UT/N1</strain>
    </source>
</reference>
<accession>A0ABV3XXI9</accession>
<feature type="compositionally biased region" description="Basic residues" evidence="1">
    <location>
        <begin position="87"/>
        <end position="101"/>
    </location>
</feature>